<protein>
    <recommendedName>
        <fullName evidence="4">Phage protein</fullName>
    </recommendedName>
</protein>
<evidence type="ECO:0000313" key="3">
    <source>
        <dbReference type="Proteomes" id="UP001242811"/>
    </source>
</evidence>
<evidence type="ECO:0000313" key="2">
    <source>
        <dbReference type="EMBL" id="MDQ0496407.1"/>
    </source>
</evidence>
<name>A0ABU0L555_9BACL</name>
<feature type="region of interest" description="Disordered" evidence="1">
    <location>
        <begin position="373"/>
        <end position="412"/>
    </location>
</feature>
<dbReference type="Proteomes" id="UP001242811">
    <property type="component" value="Unassembled WGS sequence"/>
</dbReference>
<comment type="caution">
    <text evidence="2">The sequence shown here is derived from an EMBL/GenBank/DDBJ whole genome shotgun (WGS) entry which is preliminary data.</text>
</comment>
<proteinExistence type="predicted"/>
<evidence type="ECO:0000256" key="1">
    <source>
        <dbReference type="SAM" id="MobiDB-lite"/>
    </source>
</evidence>
<dbReference type="EMBL" id="JAUSWA010000035">
    <property type="protein sequence ID" value="MDQ0496407.1"/>
    <property type="molecule type" value="Genomic_DNA"/>
</dbReference>
<keyword evidence="3" id="KW-1185">Reference proteome</keyword>
<organism evidence="2 3">
    <name type="scientific">Paenibacillus brasilensis</name>
    <dbReference type="NCBI Taxonomy" id="128574"/>
    <lineage>
        <taxon>Bacteria</taxon>
        <taxon>Bacillati</taxon>
        <taxon>Bacillota</taxon>
        <taxon>Bacilli</taxon>
        <taxon>Bacillales</taxon>
        <taxon>Paenibacillaceae</taxon>
        <taxon>Paenibacillus</taxon>
    </lineage>
</organism>
<gene>
    <name evidence="2" type="ORF">QOZ95_004597</name>
</gene>
<reference evidence="2 3" key="1">
    <citation type="submission" date="2023-07" db="EMBL/GenBank/DDBJ databases">
        <title>Genomic Encyclopedia of Type Strains, Phase IV (KMG-IV): sequencing the most valuable type-strain genomes for metagenomic binning, comparative biology and taxonomic classification.</title>
        <authorList>
            <person name="Goeker M."/>
        </authorList>
    </citation>
    <scope>NUCLEOTIDE SEQUENCE [LARGE SCALE GENOMIC DNA]</scope>
    <source>
        <strain evidence="2 3">DSM 14914</strain>
    </source>
</reference>
<accession>A0ABU0L555</accession>
<evidence type="ECO:0008006" key="4">
    <source>
        <dbReference type="Google" id="ProtNLM"/>
    </source>
</evidence>
<sequence>MNKKMAKPTPEQLAKINQKALVPLTDEQTHVFQARIIGTKRIDKYKMKITPNFLRKMADQVKEGVALLVDHPWQKWEALSFPYGRTFDSRIIEEGGELELYGDHYMAKGLEANGISTDQLATGIDSGTIFDTSAGFVTTKHICGICGGDYYGPSACSHIRGQMYDDKECLVLADDGYIMENSIVFDGGYEGAGITRESLSMKQHGESEQPKQTEYEPLPLDAKSLDGDGRIFYFFSNKGGMSAFVSKQHQTKEQAETLAQGDDTMNEEQKAALVAAQTQATALAAANNVLGQIRAALSVENDTDILSKLTSLSAQAADGVTYKIKVTEQACGAGVRALGEAFNVEAMKTALSHLPVSEIEKIGATYEAQAQAALGGGGRHTQGDDVNLPEGALNGTPPTNSQNDGGEKTPEQLKVLAREEARAALKNTGRGNLLKEDK</sequence>